<reference evidence="1 2" key="1">
    <citation type="submission" date="2015-05" db="EMBL/GenBank/DDBJ databases">
        <authorList>
            <person name="Rodrigo-Torres Lidia"/>
            <person name="Arahal R.David."/>
        </authorList>
    </citation>
    <scope>NUCLEOTIDE SEQUENCE [LARGE SCALE GENOMIC DNA]</scope>
    <source>
        <strain evidence="1 2">CECT 7321</strain>
    </source>
</reference>
<dbReference type="STRING" id="481446.NIT7645_01666"/>
<dbReference type="SUPFAM" id="SSF50939">
    <property type="entry name" value="Sialidases"/>
    <property type="match status" value="1"/>
</dbReference>
<keyword evidence="2" id="KW-1185">Reference proteome</keyword>
<dbReference type="RefSeq" id="WP_050672453.1">
    <property type="nucleotide sequence ID" value="NZ_CVQZ01000004.1"/>
</dbReference>
<dbReference type="AlphaFoldDB" id="A0A0H5DKD6"/>
<protein>
    <submittedName>
        <fullName evidence="1">Putative neuraminidase (Sialidase)</fullName>
    </submittedName>
</protein>
<dbReference type="EMBL" id="CVRL01000004">
    <property type="protein sequence ID" value="CRL09624.1"/>
    <property type="molecule type" value="Genomic_DNA"/>
</dbReference>
<dbReference type="Proteomes" id="UP000043764">
    <property type="component" value="Unassembled WGS sequence"/>
</dbReference>
<organism evidence="1 2">
    <name type="scientific">Phaeobacter italicus</name>
    <dbReference type="NCBI Taxonomy" id="481446"/>
    <lineage>
        <taxon>Bacteria</taxon>
        <taxon>Pseudomonadati</taxon>
        <taxon>Pseudomonadota</taxon>
        <taxon>Alphaproteobacteria</taxon>
        <taxon>Rhodobacterales</taxon>
        <taxon>Roseobacteraceae</taxon>
        <taxon>Phaeobacter</taxon>
    </lineage>
</organism>
<evidence type="ECO:0000313" key="1">
    <source>
        <dbReference type="EMBL" id="CRL09624.1"/>
    </source>
</evidence>
<dbReference type="OrthoDB" id="9764969at2"/>
<gene>
    <name evidence="1" type="ORF">NIT7321_00455</name>
</gene>
<dbReference type="CDD" id="cd15482">
    <property type="entry name" value="Sialidase_non-viral"/>
    <property type="match status" value="1"/>
</dbReference>
<accession>A0A0H5DKD6</accession>
<sequence length="414" mass="44839">MPSKIHSGVIVAHLFMGMTAGMVLAEPLEFADLDPPVGNNAQEPTLFALQDDRVLLGWTEPHPAGFAVKLSVLEDAEWSAARTVTVSDELFVNWADFPSVVALDDGTFAAHWLWENSKNDYAYDVKISLSPDEGLTWSAPITPHDDRSVSQHGFVTLQPLEDGSLMSVWLDGRAYDKPLFTSAASNYPDAMQLRATRITPEGTRTDDVLVDAQTCSCCQTSAASLDDGTVLVAYRDRTDAEIRDISVVRHQGGMWSEPTNVHNDGWEISGCPVNGPAIATAGQTAAVAWFTAANDKPEVKVAFSSDGGRNFGDPAKVSLGIPAGRVDILMLDPQTAFVTWVEWANESEVILACQITTGQQCKDLQLIARNNGAGSVNFPRTARTNEGVYLSWTQPSNSDDPEPSSTIRTVFASY</sequence>
<dbReference type="InterPro" id="IPR036278">
    <property type="entry name" value="Sialidase_sf"/>
</dbReference>
<proteinExistence type="predicted"/>
<name>A0A0H5DKD6_9RHOB</name>
<dbReference type="Gene3D" id="2.120.10.10">
    <property type="match status" value="2"/>
</dbReference>
<evidence type="ECO:0000313" key="2">
    <source>
        <dbReference type="Proteomes" id="UP000043764"/>
    </source>
</evidence>